<dbReference type="SUPFAM" id="SSF109604">
    <property type="entry name" value="HD-domain/PDEase-like"/>
    <property type="match status" value="2"/>
</dbReference>
<sequence length="288" mass="33235">WTSWRSIPSHLSDSFCVSRRVPQQPLSQLQTQLQRDPNDVCPYLCLQAQRALVHKGPQCLITACICHDLDHPGFNNTYQINARTDLAVRYNDMSPLENHHCAMCFKILSIAECNIFANCGSDVSKEILCQKRKFMVLKDQSETGLRKVVTSFIRFDNFCQSFLWFEERLIKPFNISGRLARRAFIKNKISQSQLSFLVQKVRQNAAFVGQCVAYDMIILILATDMARHAEILDAFKQKIDDGFDFKSEEHLNSLKMILIKACDVSNECRRSNVADPWVDCLLEEYFHQ</sequence>
<feature type="domain" description="PDEase" evidence="4">
    <location>
        <begin position="1"/>
        <end position="288"/>
    </location>
</feature>
<evidence type="ECO:0000313" key="6">
    <source>
        <dbReference type="Proteomes" id="UP000595437"/>
    </source>
</evidence>
<feature type="non-terminal residue" evidence="5">
    <location>
        <position position="288"/>
    </location>
</feature>
<evidence type="ECO:0000259" key="4">
    <source>
        <dbReference type="PROSITE" id="PS51845"/>
    </source>
</evidence>
<dbReference type="AlphaFoldDB" id="A0A7T8K963"/>
<feature type="binding site" evidence="3">
    <location>
        <position position="68"/>
    </location>
    <ligand>
        <name>Zn(2+)</name>
        <dbReference type="ChEBI" id="CHEBI:29105"/>
        <label>2</label>
    </ligand>
</feature>
<dbReference type="InterPro" id="IPR036971">
    <property type="entry name" value="PDEase_catalytic_dom_sf"/>
</dbReference>
<dbReference type="PRINTS" id="PR00387">
    <property type="entry name" value="PDIESTERASE1"/>
</dbReference>
<dbReference type="Proteomes" id="UP000595437">
    <property type="component" value="Chromosome 7"/>
</dbReference>
<accession>A0A7T8K963</accession>
<name>A0A7T8K963_CALRO</name>
<reference evidence="6" key="1">
    <citation type="submission" date="2021-01" db="EMBL/GenBank/DDBJ databases">
        <title>Caligus Genome Assembly.</title>
        <authorList>
            <person name="Gallardo-Escarate C."/>
        </authorList>
    </citation>
    <scope>NUCLEOTIDE SEQUENCE [LARGE SCALE GENOMIC DNA]</scope>
</reference>
<keyword evidence="1 3" id="KW-0479">Metal-binding</keyword>
<evidence type="ECO:0000256" key="2">
    <source>
        <dbReference type="ARBA" id="ARBA00022801"/>
    </source>
</evidence>
<dbReference type="InterPro" id="IPR023088">
    <property type="entry name" value="PDEase"/>
</dbReference>
<dbReference type="Pfam" id="PF00233">
    <property type="entry name" value="PDEase_I"/>
    <property type="match status" value="2"/>
</dbReference>
<keyword evidence="6" id="KW-1185">Reference proteome</keyword>
<feature type="binding site" evidence="3">
    <location>
        <position position="68"/>
    </location>
    <ligand>
        <name>Zn(2+)</name>
        <dbReference type="ChEBI" id="CHEBI:29105"/>
        <label>1</label>
    </ligand>
</feature>
<evidence type="ECO:0000256" key="1">
    <source>
        <dbReference type="ARBA" id="ARBA00022723"/>
    </source>
</evidence>
<protein>
    <submittedName>
        <fullName evidence="5">High affinity cGMPspecific 3'_5'cyclic phosphodiesterase 9Alike</fullName>
    </submittedName>
</protein>
<organism evidence="5 6">
    <name type="scientific">Caligus rogercresseyi</name>
    <name type="common">Sea louse</name>
    <dbReference type="NCBI Taxonomy" id="217165"/>
    <lineage>
        <taxon>Eukaryota</taxon>
        <taxon>Metazoa</taxon>
        <taxon>Ecdysozoa</taxon>
        <taxon>Arthropoda</taxon>
        <taxon>Crustacea</taxon>
        <taxon>Multicrustacea</taxon>
        <taxon>Hexanauplia</taxon>
        <taxon>Copepoda</taxon>
        <taxon>Siphonostomatoida</taxon>
        <taxon>Caligidae</taxon>
        <taxon>Caligus</taxon>
    </lineage>
</organism>
<dbReference type="PROSITE" id="PS00126">
    <property type="entry name" value="PDEASE_I_1"/>
    <property type="match status" value="1"/>
</dbReference>
<proteinExistence type="predicted"/>
<dbReference type="InterPro" id="IPR003607">
    <property type="entry name" value="HD/PDEase_dom"/>
</dbReference>
<gene>
    <name evidence="5" type="ORF">FKW44_010642</name>
</gene>
<dbReference type="GO" id="GO:0004114">
    <property type="term" value="F:3',5'-cyclic-nucleotide phosphodiesterase activity"/>
    <property type="evidence" value="ECO:0007669"/>
    <property type="project" value="InterPro"/>
</dbReference>
<dbReference type="EMBL" id="CP045896">
    <property type="protein sequence ID" value="QQP49841.1"/>
    <property type="molecule type" value="Genomic_DNA"/>
</dbReference>
<dbReference type="CDD" id="cd00077">
    <property type="entry name" value="HDc"/>
    <property type="match status" value="1"/>
</dbReference>
<dbReference type="OrthoDB" id="546632at2759"/>
<evidence type="ECO:0000256" key="3">
    <source>
        <dbReference type="PIRSR" id="PIRSR623088-3"/>
    </source>
</evidence>
<dbReference type="InterPro" id="IPR002073">
    <property type="entry name" value="PDEase_catalytic_dom"/>
</dbReference>
<dbReference type="GO" id="GO:0007165">
    <property type="term" value="P:signal transduction"/>
    <property type="evidence" value="ECO:0007669"/>
    <property type="project" value="InterPro"/>
</dbReference>
<dbReference type="Gene3D" id="1.10.1300.10">
    <property type="entry name" value="3'5'-cyclic nucleotide phosphodiesterase, catalytic domain"/>
    <property type="match status" value="2"/>
</dbReference>
<dbReference type="PROSITE" id="PS51845">
    <property type="entry name" value="PDEASE_I_2"/>
    <property type="match status" value="1"/>
</dbReference>
<feature type="binding site" evidence="3">
    <location>
        <position position="67"/>
    </location>
    <ligand>
        <name>Zn(2+)</name>
        <dbReference type="ChEBI" id="CHEBI:29105"/>
        <label>1</label>
    </ligand>
</feature>
<feature type="binding site" evidence="3">
    <location>
        <position position="263"/>
    </location>
    <ligand>
        <name>Zn(2+)</name>
        <dbReference type="ChEBI" id="CHEBI:29105"/>
        <label>1</label>
    </ligand>
</feature>
<dbReference type="GO" id="GO:0046872">
    <property type="term" value="F:metal ion binding"/>
    <property type="evidence" value="ECO:0007669"/>
    <property type="project" value="UniProtKB-KW"/>
</dbReference>
<keyword evidence="2" id="KW-0378">Hydrolase</keyword>
<dbReference type="PANTHER" id="PTHR11347">
    <property type="entry name" value="CYCLIC NUCLEOTIDE PHOSPHODIESTERASE"/>
    <property type="match status" value="1"/>
</dbReference>
<evidence type="ECO:0000313" key="5">
    <source>
        <dbReference type="EMBL" id="QQP49841.1"/>
    </source>
</evidence>
<dbReference type="InterPro" id="IPR023174">
    <property type="entry name" value="PDEase_CS"/>
</dbReference>